<evidence type="ECO:0000313" key="2">
    <source>
        <dbReference type="Proteomes" id="UP001202289"/>
    </source>
</evidence>
<reference evidence="1" key="1">
    <citation type="submission" date="2022-05" db="EMBL/GenBank/DDBJ databases">
        <title>Comparative Genomics of Spacecraft Associated Microbes.</title>
        <authorList>
            <person name="Tran M.T."/>
            <person name="Wright A."/>
            <person name="Seuylemezian A."/>
            <person name="Eisen J."/>
            <person name="Coil D."/>
        </authorList>
    </citation>
    <scope>NUCLEOTIDE SEQUENCE</scope>
    <source>
        <strain evidence="1">FAIRING 10M-2.2</strain>
    </source>
</reference>
<dbReference type="Proteomes" id="UP001202289">
    <property type="component" value="Unassembled WGS sequence"/>
</dbReference>
<proteinExistence type="predicted"/>
<keyword evidence="2" id="KW-1185">Reference proteome</keyword>
<comment type="caution">
    <text evidence="1">The sequence shown here is derived from an EMBL/GenBank/DDBJ whole genome shotgun (WGS) entry which is preliminary data.</text>
</comment>
<sequence length="435" mass="50366">MSKIYSFEELTDSVELLERKPPRFIGWFLGGIILFLTVFFVWTYFGTIDIVSKGTAIVHGKSDVDVIRSQVGGTVNKIKVHSGDYVRKGDTLIQVQNQELEDKRQQLGEILQKLELEKSMLDQLKNSIQDNKSSFNGKIDDKVLEEYKAYEQGYNLLKSEKKSEVDTIERVPDELDENLNSFIKEKENIQSEYDSLNEQQNKKEILKEQRQVIGDKLSSLRLQKDTLTKRIEDRKSYLENQRKKMDQIKKDKELQVQQSLKQYQQNAVVSVNQRIQSIEQEYLVKKQEYETLNHQYETTNLKAKRDGITQFSSNLQEGDLIELGQEIVSVVPKESNKKIKLFLSAQDVKDIKKGDKVQYSFKLHKSDKQVGTISYIAAYPTFNKDLKSYVYELEATINTKELKQLQVGMIGKASVITGSDPVWKFILKKLDFISN</sequence>
<name>A0ACC6AAJ8_9BACI</name>
<organism evidence="1 2">
    <name type="scientific">Bacillus cytotoxicus</name>
    <dbReference type="NCBI Taxonomy" id="580165"/>
    <lineage>
        <taxon>Bacteria</taxon>
        <taxon>Bacillati</taxon>
        <taxon>Bacillota</taxon>
        <taxon>Bacilli</taxon>
        <taxon>Bacillales</taxon>
        <taxon>Bacillaceae</taxon>
        <taxon>Bacillus</taxon>
        <taxon>Bacillus cereus group</taxon>
    </lineage>
</organism>
<protein>
    <submittedName>
        <fullName evidence="1">HlyD family secretion protein</fullName>
    </submittedName>
</protein>
<dbReference type="EMBL" id="JAMBOP010000031">
    <property type="protein sequence ID" value="MCM3737939.1"/>
    <property type="molecule type" value="Genomic_DNA"/>
</dbReference>
<evidence type="ECO:0000313" key="1">
    <source>
        <dbReference type="EMBL" id="MCM3737939.1"/>
    </source>
</evidence>
<accession>A0ACC6AAJ8</accession>
<gene>
    <name evidence="1" type="ORF">M3215_19665</name>
</gene>